<dbReference type="GO" id="GO:1990316">
    <property type="term" value="C:Atg1/ULK1 kinase complex"/>
    <property type="evidence" value="ECO:0007669"/>
    <property type="project" value="TreeGrafter"/>
</dbReference>
<protein>
    <recommendedName>
        <fullName evidence="2">Autophagy-related protein 101</fullName>
    </recommendedName>
</protein>
<evidence type="ECO:0000256" key="2">
    <source>
        <dbReference type="ARBA" id="ARBA00018874"/>
    </source>
</evidence>
<keyword evidence="3" id="KW-0072">Autophagy</keyword>
<dbReference type="GO" id="GO:0000407">
    <property type="term" value="C:phagophore assembly site"/>
    <property type="evidence" value="ECO:0007669"/>
    <property type="project" value="TreeGrafter"/>
</dbReference>
<dbReference type="EMBL" id="ML978136">
    <property type="protein sequence ID" value="KAF2093883.1"/>
    <property type="molecule type" value="Genomic_DNA"/>
</dbReference>
<sequence length="217" mass="24141">MDPTTASPTTPRQRTPDYTLDIFADPTFAKDIIKAVLHTIFFHRYFTPIVPVSRDLLDLTLPAIDDVDLETLIDQRASALVRELGSGEGGGLGRGGGYGAGGMGGMSGASRGQLAVQFYEKRRRKGYTFFGKGDEEVCWEQWTLDVTLATPRTETDVIKVRRAMEKSLQKTTMKIIDIVNRDKGHIPPITTTESNPFPYQILVNPKNDGWSQRMGIF</sequence>
<dbReference type="PANTHER" id="PTHR13292:SF0">
    <property type="entry name" value="AUTOPHAGY-RELATED PROTEIN 101"/>
    <property type="match status" value="1"/>
</dbReference>
<accession>A0A9P4M1R9</accession>
<dbReference type="Proteomes" id="UP000799772">
    <property type="component" value="Unassembled WGS sequence"/>
</dbReference>
<evidence type="ECO:0000256" key="3">
    <source>
        <dbReference type="ARBA" id="ARBA00023006"/>
    </source>
</evidence>
<evidence type="ECO:0000313" key="4">
    <source>
        <dbReference type="EMBL" id="KAF2093883.1"/>
    </source>
</evidence>
<reference evidence="4" key="1">
    <citation type="journal article" date="2020" name="Stud. Mycol.">
        <title>101 Dothideomycetes genomes: a test case for predicting lifestyles and emergence of pathogens.</title>
        <authorList>
            <person name="Haridas S."/>
            <person name="Albert R."/>
            <person name="Binder M."/>
            <person name="Bloem J."/>
            <person name="Labutti K."/>
            <person name="Salamov A."/>
            <person name="Andreopoulos B."/>
            <person name="Baker S."/>
            <person name="Barry K."/>
            <person name="Bills G."/>
            <person name="Bluhm B."/>
            <person name="Cannon C."/>
            <person name="Castanera R."/>
            <person name="Culley D."/>
            <person name="Daum C."/>
            <person name="Ezra D."/>
            <person name="Gonzalez J."/>
            <person name="Henrissat B."/>
            <person name="Kuo A."/>
            <person name="Liang C."/>
            <person name="Lipzen A."/>
            <person name="Lutzoni F."/>
            <person name="Magnuson J."/>
            <person name="Mondo S."/>
            <person name="Nolan M."/>
            <person name="Ohm R."/>
            <person name="Pangilinan J."/>
            <person name="Park H.-J."/>
            <person name="Ramirez L."/>
            <person name="Alfaro M."/>
            <person name="Sun H."/>
            <person name="Tritt A."/>
            <person name="Yoshinaga Y."/>
            <person name="Zwiers L.-H."/>
            <person name="Turgeon B."/>
            <person name="Goodwin S."/>
            <person name="Spatafora J."/>
            <person name="Crous P."/>
            <person name="Grigoriev I."/>
        </authorList>
    </citation>
    <scope>NUCLEOTIDE SEQUENCE</scope>
    <source>
        <strain evidence="4">CBS 133067</strain>
    </source>
</reference>
<evidence type="ECO:0000313" key="5">
    <source>
        <dbReference type="Proteomes" id="UP000799772"/>
    </source>
</evidence>
<dbReference type="GO" id="GO:0019901">
    <property type="term" value="F:protein kinase binding"/>
    <property type="evidence" value="ECO:0007669"/>
    <property type="project" value="TreeGrafter"/>
</dbReference>
<gene>
    <name evidence="4" type="ORF">NA57DRAFT_47363</name>
</gene>
<proteinExistence type="inferred from homology"/>
<evidence type="ECO:0000256" key="1">
    <source>
        <dbReference type="ARBA" id="ARBA00007130"/>
    </source>
</evidence>
<keyword evidence="5" id="KW-1185">Reference proteome</keyword>
<dbReference type="InterPro" id="IPR012445">
    <property type="entry name" value="ATG101"/>
</dbReference>
<name>A0A9P4M1R9_9PEZI</name>
<dbReference type="PANTHER" id="PTHR13292">
    <property type="entry name" value="AUTOPHAGY-RELATED PROTEIN 101"/>
    <property type="match status" value="1"/>
</dbReference>
<dbReference type="Pfam" id="PF07855">
    <property type="entry name" value="ATG101"/>
    <property type="match status" value="1"/>
</dbReference>
<comment type="caution">
    <text evidence="4">The sequence shown here is derived from an EMBL/GenBank/DDBJ whole genome shotgun (WGS) entry which is preliminary data.</text>
</comment>
<dbReference type="AlphaFoldDB" id="A0A9P4M1R9"/>
<comment type="similarity">
    <text evidence="1">Belongs to the ATG101 family.</text>
</comment>
<dbReference type="OrthoDB" id="10259639at2759"/>
<dbReference type="GO" id="GO:0000045">
    <property type="term" value="P:autophagosome assembly"/>
    <property type="evidence" value="ECO:0007669"/>
    <property type="project" value="TreeGrafter"/>
</dbReference>
<organism evidence="4 5">
    <name type="scientific">Rhizodiscina lignyota</name>
    <dbReference type="NCBI Taxonomy" id="1504668"/>
    <lineage>
        <taxon>Eukaryota</taxon>
        <taxon>Fungi</taxon>
        <taxon>Dikarya</taxon>
        <taxon>Ascomycota</taxon>
        <taxon>Pezizomycotina</taxon>
        <taxon>Dothideomycetes</taxon>
        <taxon>Pleosporomycetidae</taxon>
        <taxon>Aulographales</taxon>
        <taxon>Rhizodiscinaceae</taxon>
        <taxon>Rhizodiscina</taxon>
    </lineage>
</organism>